<evidence type="ECO:0000313" key="1">
    <source>
        <dbReference type="EMBL" id="CAL0319972.1"/>
    </source>
</evidence>
<dbReference type="Proteomes" id="UP001497480">
    <property type="component" value="Unassembled WGS sequence"/>
</dbReference>
<sequence length="89" mass="10955">MLDMFFYILRINQNIIDKYDHKCVEIWMKYSVHVIHEYSRSIGYTKWHHEVFIMTISRPKSSFRNILRLHAYLVVTRSKIDLRKYRSSS</sequence>
<dbReference type="AlphaFoldDB" id="A0AAV1XER0"/>
<gene>
    <name evidence="1" type="ORF">LLUT_LOCUS21032</name>
</gene>
<dbReference type="EMBL" id="CAXHTB010000014">
    <property type="protein sequence ID" value="CAL0319972.1"/>
    <property type="molecule type" value="Genomic_DNA"/>
</dbReference>
<name>A0AAV1XER0_LUPLU</name>
<protein>
    <submittedName>
        <fullName evidence="1">Uncharacterized protein</fullName>
    </submittedName>
</protein>
<evidence type="ECO:0000313" key="2">
    <source>
        <dbReference type="Proteomes" id="UP001497480"/>
    </source>
</evidence>
<comment type="caution">
    <text evidence="1">The sequence shown here is derived from an EMBL/GenBank/DDBJ whole genome shotgun (WGS) entry which is preliminary data.</text>
</comment>
<reference evidence="1 2" key="1">
    <citation type="submission" date="2024-03" db="EMBL/GenBank/DDBJ databases">
        <authorList>
            <person name="Martinez-Hernandez J."/>
        </authorList>
    </citation>
    <scope>NUCLEOTIDE SEQUENCE [LARGE SCALE GENOMIC DNA]</scope>
</reference>
<accession>A0AAV1XER0</accession>
<proteinExistence type="predicted"/>
<keyword evidence="2" id="KW-1185">Reference proteome</keyword>
<organism evidence="1 2">
    <name type="scientific">Lupinus luteus</name>
    <name type="common">European yellow lupine</name>
    <dbReference type="NCBI Taxonomy" id="3873"/>
    <lineage>
        <taxon>Eukaryota</taxon>
        <taxon>Viridiplantae</taxon>
        <taxon>Streptophyta</taxon>
        <taxon>Embryophyta</taxon>
        <taxon>Tracheophyta</taxon>
        <taxon>Spermatophyta</taxon>
        <taxon>Magnoliopsida</taxon>
        <taxon>eudicotyledons</taxon>
        <taxon>Gunneridae</taxon>
        <taxon>Pentapetalae</taxon>
        <taxon>rosids</taxon>
        <taxon>fabids</taxon>
        <taxon>Fabales</taxon>
        <taxon>Fabaceae</taxon>
        <taxon>Papilionoideae</taxon>
        <taxon>50 kb inversion clade</taxon>
        <taxon>genistoids sensu lato</taxon>
        <taxon>core genistoids</taxon>
        <taxon>Genisteae</taxon>
        <taxon>Lupinus</taxon>
    </lineage>
</organism>